<keyword evidence="3" id="KW-1185">Reference proteome</keyword>
<evidence type="ECO:0008006" key="4">
    <source>
        <dbReference type="Google" id="ProtNLM"/>
    </source>
</evidence>
<comment type="caution">
    <text evidence="2">The sequence shown here is derived from an EMBL/GenBank/DDBJ whole genome shotgun (WGS) entry which is preliminary data.</text>
</comment>
<keyword evidence="1" id="KW-1133">Transmembrane helix</keyword>
<proteinExistence type="predicted"/>
<dbReference type="EMBL" id="JABBGH010000001">
    <property type="protein sequence ID" value="NML64097.1"/>
    <property type="molecule type" value="Genomic_DNA"/>
</dbReference>
<evidence type="ECO:0000313" key="3">
    <source>
        <dbReference type="Proteomes" id="UP000559626"/>
    </source>
</evidence>
<dbReference type="Proteomes" id="UP000559626">
    <property type="component" value="Unassembled WGS sequence"/>
</dbReference>
<accession>A0A7Y0ABE2</accession>
<evidence type="ECO:0000313" key="2">
    <source>
        <dbReference type="EMBL" id="NML64097.1"/>
    </source>
</evidence>
<protein>
    <recommendedName>
        <fullName evidence="4">DUF3592 domain-containing protein</fullName>
    </recommendedName>
</protein>
<gene>
    <name evidence="2" type="ORF">HHL22_02660</name>
</gene>
<dbReference type="RefSeq" id="WP_169529421.1">
    <property type="nucleotide sequence ID" value="NZ_JABBGH010000001.1"/>
</dbReference>
<sequence>MKAQKTPWKKKKIKSFSFSSLLSIILILTVFGYFAYLLSTGAIRQKQLEAKSIITQAVVIDKKNYFGNSPVSQEFSYSYEFVVDGKKYTGNTRDSKCRIGDIVKIKYVPTNPAFNVKLD</sequence>
<organism evidence="2 3">
    <name type="scientific">Hymenobacter polaris</name>
    <dbReference type="NCBI Taxonomy" id="2682546"/>
    <lineage>
        <taxon>Bacteria</taxon>
        <taxon>Pseudomonadati</taxon>
        <taxon>Bacteroidota</taxon>
        <taxon>Cytophagia</taxon>
        <taxon>Cytophagales</taxon>
        <taxon>Hymenobacteraceae</taxon>
        <taxon>Hymenobacter</taxon>
    </lineage>
</organism>
<keyword evidence="1" id="KW-0812">Transmembrane</keyword>
<reference evidence="2 3" key="1">
    <citation type="submission" date="2020-04" db="EMBL/GenBank/DDBJ databases">
        <title>Hymenobacter polaris sp. nov., isolated from Arctic soil.</title>
        <authorList>
            <person name="Dahal R.H."/>
        </authorList>
    </citation>
    <scope>NUCLEOTIDE SEQUENCE [LARGE SCALE GENOMIC DNA]</scope>
    <source>
        <strain evidence="2 3">RP-2-7</strain>
    </source>
</reference>
<dbReference type="AlphaFoldDB" id="A0A7Y0ABE2"/>
<feature type="transmembrane region" description="Helical" evidence="1">
    <location>
        <begin position="21"/>
        <end position="38"/>
    </location>
</feature>
<keyword evidence="1" id="KW-0472">Membrane</keyword>
<evidence type="ECO:0000256" key="1">
    <source>
        <dbReference type="SAM" id="Phobius"/>
    </source>
</evidence>
<name>A0A7Y0ABE2_9BACT</name>